<evidence type="ECO:0000313" key="3">
    <source>
        <dbReference type="Proteomes" id="UP001283361"/>
    </source>
</evidence>
<evidence type="ECO:0000313" key="2">
    <source>
        <dbReference type="EMBL" id="KAK3767287.1"/>
    </source>
</evidence>
<gene>
    <name evidence="2" type="ORF">RRG08_063562</name>
</gene>
<keyword evidence="1" id="KW-1133">Transmembrane helix</keyword>
<protein>
    <recommendedName>
        <fullName evidence="4">G-protein coupled receptors family 1 profile domain-containing protein</fullName>
    </recommendedName>
</protein>
<reference evidence="2" key="1">
    <citation type="journal article" date="2023" name="G3 (Bethesda)">
        <title>A reference genome for the long-term kleptoplast-retaining sea slug Elysia crispata morphotype clarki.</title>
        <authorList>
            <person name="Eastman K.E."/>
            <person name="Pendleton A.L."/>
            <person name="Shaikh M.A."/>
            <person name="Suttiyut T."/>
            <person name="Ogas R."/>
            <person name="Tomko P."/>
            <person name="Gavelis G."/>
            <person name="Widhalm J.R."/>
            <person name="Wisecaver J.H."/>
        </authorList>
    </citation>
    <scope>NUCLEOTIDE SEQUENCE</scope>
    <source>
        <strain evidence="2">ECLA1</strain>
    </source>
</reference>
<dbReference type="AlphaFoldDB" id="A0AAE0ZDD1"/>
<feature type="transmembrane region" description="Helical" evidence="1">
    <location>
        <begin position="123"/>
        <end position="149"/>
    </location>
</feature>
<evidence type="ECO:0000256" key="1">
    <source>
        <dbReference type="SAM" id="Phobius"/>
    </source>
</evidence>
<keyword evidence="1" id="KW-0812">Transmembrane</keyword>
<dbReference type="Proteomes" id="UP001283361">
    <property type="component" value="Unassembled WGS sequence"/>
</dbReference>
<accession>A0AAE0ZDD1</accession>
<proteinExistence type="predicted"/>
<feature type="transmembrane region" description="Helical" evidence="1">
    <location>
        <begin position="37"/>
        <end position="59"/>
    </location>
</feature>
<comment type="caution">
    <text evidence="2">The sequence shown here is derived from an EMBL/GenBank/DDBJ whole genome shotgun (WGS) entry which is preliminary data.</text>
</comment>
<evidence type="ECO:0008006" key="4">
    <source>
        <dbReference type="Google" id="ProtNLM"/>
    </source>
</evidence>
<feature type="transmembrane region" description="Helical" evidence="1">
    <location>
        <begin position="71"/>
        <end position="90"/>
    </location>
</feature>
<dbReference type="EMBL" id="JAWDGP010004161">
    <property type="protein sequence ID" value="KAK3767287.1"/>
    <property type="molecule type" value="Genomic_DNA"/>
</dbReference>
<keyword evidence="3" id="KW-1185">Reference proteome</keyword>
<feature type="transmembrane region" description="Helical" evidence="1">
    <location>
        <begin position="6"/>
        <end position="25"/>
    </location>
</feature>
<organism evidence="2 3">
    <name type="scientific">Elysia crispata</name>
    <name type="common">lettuce slug</name>
    <dbReference type="NCBI Taxonomy" id="231223"/>
    <lineage>
        <taxon>Eukaryota</taxon>
        <taxon>Metazoa</taxon>
        <taxon>Spiralia</taxon>
        <taxon>Lophotrochozoa</taxon>
        <taxon>Mollusca</taxon>
        <taxon>Gastropoda</taxon>
        <taxon>Heterobranchia</taxon>
        <taxon>Euthyneura</taxon>
        <taxon>Panpulmonata</taxon>
        <taxon>Sacoglossa</taxon>
        <taxon>Placobranchoidea</taxon>
        <taxon>Plakobranchidae</taxon>
        <taxon>Elysia</taxon>
    </lineage>
</organism>
<sequence>MPCIQFFNVAGIITNIINIVVFVKLGRAESTNISFQALAICDLVLSVLSVWTFTSTSLWLSTVKRILTPKVTTVAVMVMLVLTIGLGALYQNRHIKYKFVWECCPTAYNKTIPVVIRIKTSEVLLLGAVVNTFAGLMAPIAAFVTVVVWHGVSRYLFRACFRLAKGDKFYRSSHS</sequence>
<keyword evidence="1" id="KW-0472">Membrane</keyword>
<name>A0AAE0ZDD1_9GAST</name>